<evidence type="ECO:0008006" key="3">
    <source>
        <dbReference type="Google" id="ProtNLM"/>
    </source>
</evidence>
<organism evidence="1 2">
    <name type="scientific">Oopsacas minuta</name>
    <dbReference type="NCBI Taxonomy" id="111878"/>
    <lineage>
        <taxon>Eukaryota</taxon>
        <taxon>Metazoa</taxon>
        <taxon>Porifera</taxon>
        <taxon>Hexactinellida</taxon>
        <taxon>Hexasterophora</taxon>
        <taxon>Lyssacinosida</taxon>
        <taxon>Leucopsacidae</taxon>
        <taxon>Oopsacas</taxon>
    </lineage>
</organism>
<dbReference type="Proteomes" id="UP001165289">
    <property type="component" value="Unassembled WGS sequence"/>
</dbReference>
<gene>
    <name evidence="1" type="ORF">LOD99_10381</name>
</gene>
<reference evidence="1 2" key="1">
    <citation type="journal article" date="2023" name="BMC Biol.">
        <title>The compact genome of the sponge Oopsacas minuta (Hexactinellida) is lacking key metazoan core genes.</title>
        <authorList>
            <person name="Santini S."/>
            <person name="Schenkelaars Q."/>
            <person name="Jourda C."/>
            <person name="Duchesne M."/>
            <person name="Belahbib H."/>
            <person name="Rocher C."/>
            <person name="Selva M."/>
            <person name="Riesgo A."/>
            <person name="Vervoort M."/>
            <person name="Leys S.P."/>
            <person name="Kodjabachian L."/>
            <person name="Le Bivic A."/>
            <person name="Borchiellini C."/>
            <person name="Claverie J.M."/>
            <person name="Renard E."/>
        </authorList>
    </citation>
    <scope>NUCLEOTIDE SEQUENCE [LARGE SCALE GENOMIC DNA]</scope>
    <source>
        <strain evidence="1">SPO-2</strain>
    </source>
</reference>
<name>A0AAV7KK50_9METZ</name>
<accession>A0AAV7KK50</accession>
<dbReference type="AlphaFoldDB" id="A0AAV7KK50"/>
<sequence>MAEATIVSESPKTRLDLATILKVHGYDINQAADEVVRILNLEEDKIHSAYSLMSKVLFNFRKSKKSIESLDGEWWSASIPWIPVKPKSTQSFISVSGCEVESGVILVPNVERRKSIDNIQVRSKKIRFDQTGILTSIRVYISYSSHVISLFDLLLKECVLNLPVPHFYPLTLKLKHGLDGSGSHSSPGLLSALNIDRSSYIVFMVSPIQVIDRFGNVLWENRHPNSCFSNQPVALICQKETIDTDRIEQVTKP</sequence>
<comment type="caution">
    <text evidence="1">The sequence shown here is derived from an EMBL/GenBank/DDBJ whole genome shotgun (WGS) entry which is preliminary data.</text>
</comment>
<evidence type="ECO:0000313" key="1">
    <source>
        <dbReference type="EMBL" id="KAI6660604.1"/>
    </source>
</evidence>
<dbReference type="EMBL" id="JAKMXF010000032">
    <property type="protein sequence ID" value="KAI6660604.1"/>
    <property type="molecule type" value="Genomic_DNA"/>
</dbReference>
<evidence type="ECO:0000313" key="2">
    <source>
        <dbReference type="Proteomes" id="UP001165289"/>
    </source>
</evidence>
<proteinExistence type="predicted"/>
<protein>
    <recommendedName>
        <fullName evidence="3">UBA domain-containing protein</fullName>
    </recommendedName>
</protein>
<keyword evidence="2" id="KW-1185">Reference proteome</keyword>